<dbReference type="Gene3D" id="1.10.3470.10">
    <property type="entry name" value="ABC transporter involved in vitamin B12 uptake, BtuC"/>
    <property type="match status" value="1"/>
</dbReference>
<sequence>MGKSILERPFVKATGLLLGLLVLLACMLVSVVYGVINTDIHTLIEAYTHFNGSNEHIVILETRVPRSIIAAAIGINLGIAGSILQALTRNPIGDVGIFGINGASSFAIVCSVGFLGANSMQALTWAGFTGALLGGIAVYILGSIGRDGMTPLKMTLAGAALTALFSSFTNGILVTNEQALEEVLFWLAGSVADRKLSYLMEVLPFMIAAWIIALLLAPAINTFMLGEDVAKGLGQRTLLLKIGMGAVVIILSGCSVAVAGPIGFVGLFTPHLARYLTGNDMKWTILYSGLCGGILLVISDILARAIAMPQELPIGVMTALFGAPFFIYVIRKGMLRS</sequence>
<keyword evidence="7 8" id="KW-0472">Membrane</keyword>
<feature type="transmembrane region" description="Helical" evidence="8">
    <location>
        <begin position="196"/>
        <end position="217"/>
    </location>
</feature>
<dbReference type="GO" id="GO:0005886">
    <property type="term" value="C:plasma membrane"/>
    <property type="evidence" value="ECO:0007669"/>
    <property type="project" value="UniProtKB-SubCell"/>
</dbReference>
<feature type="transmembrane region" description="Helical" evidence="8">
    <location>
        <begin position="238"/>
        <end position="264"/>
    </location>
</feature>
<accession>A0A0F7EH61</accession>
<dbReference type="CDD" id="cd06550">
    <property type="entry name" value="TM_ABC_iron-siderophores_like"/>
    <property type="match status" value="1"/>
</dbReference>
<evidence type="ECO:0000256" key="2">
    <source>
        <dbReference type="ARBA" id="ARBA00007935"/>
    </source>
</evidence>
<feature type="transmembrane region" description="Helical" evidence="8">
    <location>
        <begin position="312"/>
        <end position="330"/>
    </location>
</feature>
<dbReference type="InterPro" id="IPR037294">
    <property type="entry name" value="ABC_BtuC-like"/>
</dbReference>
<comment type="subcellular location">
    <subcellularLocation>
        <location evidence="1">Cell membrane</location>
        <topology evidence="1">Multi-pass membrane protein</topology>
    </subcellularLocation>
</comment>
<proteinExistence type="inferred from homology"/>
<dbReference type="PROSITE" id="PS51257">
    <property type="entry name" value="PROKAR_LIPOPROTEIN"/>
    <property type="match status" value="1"/>
</dbReference>
<dbReference type="AlphaFoldDB" id="A0A0F7EH61"/>
<dbReference type="GO" id="GO:0022857">
    <property type="term" value="F:transmembrane transporter activity"/>
    <property type="evidence" value="ECO:0007669"/>
    <property type="project" value="InterPro"/>
</dbReference>
<keyword evidence="4" id="KW-1003">Cell membrane</keyword>
<keyword evidence="5 8" id="KW-0812">Transmembrane</keyword>
<dbReference type="GO" id="GO:0033214">
    <property type="term" value="P:siderophore-iron import into cell"/>
    <property type="evidence" value="ECO:0007669"/>
    <property type="project" value="TreeGrafter"/>
</dbReference>
<dbReference type="InterPro" id="IPR000522">
    <property type="entry name" value="ABC_transptr_permease_BtuC"/>
</dbReference>
<dbReference type="SUPFAM" id="SSF81345">
    <property type="entry name" value="ABC transporter involved in vitamin B12 uptake, BtuC"/>
    <property type="match status" value="1"/>
</dbReference>
<evidence type="ECO:0000256" key="8">
    <source>
        <dbReference type="SAM" id="Phobius"/>
    </source>
</evidence>
<dbReference type="EMBL" id="CP011074">
    <property type="protein sequence ID" value="AKF93865.1"/>
    <property type="molecule type" value="Genomic_DNA"/>
</dbReference>
<dbReference type="RefSeq" id="WP_031412823.1">
    <property type="nucleotide sequence ID" value="NZ_CP011074.1"/>
</dbReference>
<feature type="transmembrane region" description="Helical" evidence="8">
    <location>
        <begin position="95"/>
        <end position="116"/>
    </location>
</feature>
<protein>
    <submittedName>
        <fullName evidence="9">Iron ABC transporter</fullName>
    </submittedName>
</protein>
<dbReference type="PANTHER" id="PTHR30472">
    <property type="entry name" value="FERRIC ENTEROBACTIN TRANSPORT SYSTEM PERMEASE PROTEIN"/>
    <property type="match status" value="1"/>
</dbReference>
<evidence type="ECO:0000256" key="4">
    <source>
        <dbReference type="ARBA" id="ARBA00022475"/>
    </source>
</evidence>
<feature type="transmembrane region" description="Helical" evidence="8">
    <location>
        <begin position="68"/>
        <end position="88"/>
    </location>
</feature>
<feature type="transmembrane region" description="Helical" evidence="8">
    <location>
        <begin position="154"/>
        <end position="176"/>
    </location>
</feature>
<evidence type="ECO:0000256" key="6">
    <source>
        <dbReference type="ARBA" id="ARBA00022989"/>
    </source>
</evidence>
<evidence type="ECO:0000256" key="1">
    <source>
        <dbReference type="ARBA" id="ARBA00004651"/>
    </source>
</evidence>
<gene>
    <name evidence="9" type="ORF">EX87_09610</name>
</gene>
<dbReference type="PANTHER" id="PTHR30472:SF65">
    <property type="entry name" value="SIDEROPHORE TRANSPORT SYSTEM PERMEASE PROTEIN YFIZ-RELATED"/>
    <property type="match status" value="1"/>
</dbReference>
<evidence type="ECO:0000256" key="7">
    <source>
        <dbReference type="ARBA" id="ARBA00023136"/>
    </source>
</evidence>
<name>A0A0F7EH61_BRELA</name>
<feature type="transmembrane region" description="Helical" evidence="8">
    <location>
        <begin position="284"/>
        <end position="303"/>
    </location>
</feature>
<feature type="transmembrane region" description="Helical" evidence="8">
    <location>
        <begin position="122"/>
        <end position="142"/>
    </location>
</feature>
<dbReference type="Pfam" id="PF01032">
    <property type="entry name" value="FecCD"/>
    <property type="match status" value="1"/>
</dbReference>
<organism evidence="9">
    <name type="scientific">Brevibacillus laterosporus</name>
    <name type="common">Bacillus laterosporus</name>
    <dbReference type="NCBI Taxonomy" id="1465"/>
    <lineage>
        <taxon>Bacteria</taxon>
        <taxon>Bacillati</taxon>
        <taxon>Bacillota</taxon>
        <taxon>Bacilli</taxon>
        <taxon>Bacillales</taxon>
        <taxon>Paenibacillaceae</taxon>
        <taxon>Brevibacillus</taxon>
    </lineage>
</organism>
<keyword evidence="6 8" id="KW-1133">Transmembrane helix</keyword>
<comment type="similarity">
    <text evidence="2">Belongs to the binding-protein-dependent transport system permease family. FecCD subfamily.</text>
</comment>
<keyword evidence="3" id="KW-0813">Transport</keyword>
<evidence type="ECO:0000256" key="3">
    <source>
        <dbReference type="ARBA" id="ARBA00022448"/>
    </source>
</evidence>
<evidence type="ECO:0000256" key="5">
    <source>
        <dbReference type="ARBA" id="ARBA00022692"/>
    </source>
</evidence>
<evidence type="ECO:0000313" key="9">
    <source>
        <dbReference type="EMBL" id="AKF93865.1"/>
    </source>
</evidence>
<dbReference type="FunFam" id="1.10.3470.10:FF:000001">
    <property type="entry name" value="Vitamin B12 ABC transporter permease BtuC"/>
    <property type="match status" value="1"/>
</dbReference>
<reference evidence="9" key="1">
    <citation type="submission" date="2015-03" db="EMBL/GenBank/DDBJ databases">
        <title>MIGS Cultured Bacterial/Archaeal sample from Brevibacillus laterosporus.</title>
        <authorList>
            <person name="Zeng D."/>
            <person name="Zhu L."/>
            <person name="Dong G."/>
            <person name="Ye W."/>
            <person name="Ren D."/>
            <person name="Wu L."/>
            <person name="Xu J."/>
            <person name="Li G."/>
            <person name="Guo L."/>
        </authorList>
    </citation>
    <scope>NUCLEOTIDE SEQUENCE</scope>
    <source>
        <strain evidence="9">B9</strain>
    </source>
</reference>